<protein>
    <recommendedName>
        <fullName evidence="1">RNA helicase</fullName>
        <ecNumber evidence="1">3.6.4.13</ecNumber>
    </recommendedName>
</protein>
<dbReference type="GO" id="GO:0003724">
    <property type="term" value="F:RNA helicase activity"/>
    <property type="evidence" value="ECO:0007669"/>
    <property type="project" value="UniProtKB-EC"/>
</dbReference>
<evidence type="ECO:0000256" key="5">
    <source>
        <dbReference type="ARBA" id="ARBA00022806"/>
    </source>
</evidence>
<accession>A0A177B783</accession>
<dbReference type="SUPFAM" id="SSF52540">
    <property type="entry name" value="P-loop containing nucleoside triphosphate hydrolases"/>
    <property type="match status" value="1"/>
</dbReference>
<dbReference type="PANTHER" id="PTHR22655:SF2">
    <property type="entry name" value="ATP-DEPENDENT RNA HELICASE TDRD12-RELATED"/>
    <property type="match status" value="1"/>
</dbReference>
<evidence type="ECO:0000256" key="4">
    <source>
        <dbReference type="ARBA" id="ARBA00022801"/>
    </source>
</evidence>
<evidence type="ECO:0000256" key="1">
    <source>
        <dbReference type="ARBA" id="ARBA00012552"/>
    </source>
</evidence>
<evidence type="ECO:0000256" key="3">
    <source>
        <dbReference type="ARBA" id="ARBA00022741"/>
    </source>
</evidence>
<dbReference type="PANTHER" id="PTHR22655">
    <property type="entry name" value="ATP-DEPENDENT RNA HELICASE TDRD12-RELATED"/>
    <property type="match status" value="1"/>
</dbReference>
<dbReference type="EMBL" id="LWCA01000203">
    <property type="protein sequence ID" value="OAF69980.1"/>
    <property type="molecule type" value="Genomic_DNA"/>
</dbReference>
<feature type="domain" description="Tudor" evidence="8">
    <location>
        <begin position="859"/>
        <end position="923"/>
    </location>
</feature>
<evidence type="ECO:0000313" key="9">
    <source>
        <dbReference type="EMBL" id="OAF69980.1"/>
    </source>
</evidence>
<dbReference type="InterPro" id="IPR002999">
    <property type="entry name" value="Tudor"/>
</dbReference>
<keyword evidence="3" id="KW-0547">Nucleotide-binding</keyword>
<proteinExistence type="predicted"/>
<dbReference type="GO" id="GO:0016787">
    <property type="term" value="F:hydrolase activity"/>
    <property type="evidence" value="ECO:0007669"/>
    <property type="project" value="UniProtKB-KW"/>
</dbReference>
<keyword evidence="2" id="KW-0677">Repeat</keyword>
<evidence type="ECO:0000313" key="10">
    <source>
        <dbReference type="Proteomes" id="UP000078046"/>
    </source>
</evidence>
<organism evidence="9 10">
    <name type="scientific">Intoshia linei</name>
    <dbReference type="NCBI Taxonomy" id="1819745"/>
    <lineage>
        <taxon>Eukaryota</taxon>
        <taxon>Metazoa</taxon>
        <taxon>Spiralia</taxon>
        <taxon>Lophotrochozoa</taxon>
        <taxon>Mesozoa</taxon>
        <taxon>Orthonectida</taxon>
        <taxon>Rhopaluridae</taxon>
        <taxon>Intoshia</taxon>
    </lineage>
</organism>
<name>A0A177B783_9BILA</name>
<dbReference type="EC" id="3.6.4.13" evidence="1"/>
<gene>
    <name evidence="9" type="ORF">A3Q56_02239</name>
</gene>
<dbReference type="PROSITE" id="PS50304">
    <property type="entry name" value="TUDOR"/>
    <property type="match status" value="1"/>
</dbReference>
<evidence type="ECO:0000256" key="2">
    <source>
        <dbReference type="ARBA" id="ARBA00022737"/>
    </source>
</evidence>
<dbReference type="Proteomes" id="UP000078046">
    <property type="component" value="Unassembled WGS sequence"/>
</dbReference>
<dbReference type="Pfam" id="PF00567">
    <property type="entry name" value="TUDOR"/>
    <property type="match status" value="1"/>
</dbReference>
<dbReference type="Gene3D" id="2.30.30.140">
    <property type="match status" value="1"/>
</dbReference>
<dbReference type="InterPro" id="IPR035437">
    <property type="entry name" value="SNase_OB-fold_sf"/>
</dbReference>
<reference evidence="9 10" key="1">
    <citation type="submission" date="2016-04" db="EMBL/GenBank/DDBJ databases">
        <title>The genome of Intoshia linei affirms orthonectids as highly simplified spiralians.</title>
        <authorList>
            <person name="Mikhailov K.V."/>
            <person name="Slusarev G.S."/>
            <person name="Nikitin M.A."/>
            <person name="Logacheva M.D."/>
            <person name="Penin A."/>
            <person name="Aleoshin V."/>
            <person name="Panchin Y.V."/>
        </authorList>
    </citation>
    <scope>NUCLEOTIDE SEQUENCE [LARGE SCALE GENOMIC DNA]</scope>
    <source>
        <strain evidence="9">Intl2013</strain>
        <tissue evidence="9">Whole animal</tissue>
    </source>
</reference>
<sequence>MKSEKLIDGIWTQVELIEKFTSLNDMKVRICQSGNVISISLANIKPKLKYSTETMEWKQFVVNYIYNLMRSASEIMVFFGEDACFVGRESWVQVVMGKLSIDLNNKIVNSGYADWIDATVKDVHIYKGWKMTTNDVEPVQESDKSVGMFLSGLKRFLKDKHVCIGNSHVFGKKLPIFPTELKQLNVQTIKECESNSLISNDVKIAVWGSLFKMWDTVLFERNDYSSVILTPAIISIINILYVSTLKTQSTGPICIVLVSDFLRSKSYLDLFYSYSTNNYKHCFESMQSIDPNDDTCDGCDVFITSPKMLSLLLNRKSSGLNMSRLQYILFDRLDVLINHFSDDLVNIMSKYSQILHNKETKFRKRQLIATVNDTNESVGHFLTAYFNEPIITFESNAKIYLINNSDNVKCIVNNSIDSFKVVIDYLNSYKGLKNVAVFVDEFYVDIVYERIKDLNISIVKIDGATKLPCDKKVVYLLTDEYHHKLSNVDIVVHFNYPNNSKSMENRFNSCLPISNTAGNSGNFKSNTLHYVLLYNELFFHYINLSIEKFKDFKTKSNTKLWVQTFKFLQNSCNIFVKKFVKDVCIDNTKNLLTLNQFNVNYNETFGDTELCKNIQFFGVCRNACGNYHSIDTNNLQKFDQIEIFSEIYIEMITVLTPNVFQAHVSIGGKKLNQVYSIIITGIEPNDPFQNWFLSGIERVRTIIANETMFKAIVVLQVNENVWVSPLVNYQILENLNFATQETDIKDVLVNEHVAIEYKNHIKTLYHAYDFDYENNGLSFLSDGVPTKCYYENFHIVNNLEELMDSDVEQSTGDVYITHINGIKSFYVRLVENSDNLFLLEMELHKMVKNEQPILEIEPSLSIESFVSALNPKNYFYSRCKVLDVFCNALQTIETVLVQFLDYGNTLEVNIDTVRRLPQKFVYSDFSYYLPFQMIECSLNDIDYVYNDSKLSIHEKVTQVFRDVVDSTSVFNLNISTYDFDLNIFKYAAEVYTQSEYPQLLSTMIMRNCDLVSFVVDAMSALDFIYELNVSDPSLISDEIFKVFKPGNSKANCCLNELFVHQMESKKYTIVKSLSSLLWHCYSDELFVWIIESIMHYSKKFKLETEKLSQLLSHEDVYSPLFNCLYLTQSSGTMSVILTFYKFLTAYQVDFHLFFNENASLEWIQKYYVCDITTCIEYLKTFDLIYSKIKDTKQKEKIIRPIETNLSSFYFYAFNRANKQLRIAVLSIVYKFIKFKIICRSIDVDTTVIVVCSLWKEMDYSVKIRLLQYLSFAATSKKTNFYYIKKSKYVFDAIENCLNGDVILLKQESNKLKILLNSKLHDEKNVQEIVPGSEDSNESVTLDTDLKFKLQNAKFMEFKGGNIEFKWNQSDYTILIIAPLYDMRDSIFLNLHVNVIDNVLTVSQKFGHKSFNCQFFGEIKHYDVRISSRSVIIGIIKKYSLEWTAAFKNVYSPVNYNLICDYEDIEDKGNDPFYILDYNTNLSYGFERKVLKGELETVDDDWGI</sequence>
<dbReference type="SUPFAM" id="SSF63748">
    <property type="entry name" value="Tudor/PWWP/MBT"/>
    <property type="match status" value="1"/>
</dbReference>
<evidence type="ECO:0000256" key="7">
    <source>
        <dbReference type="ARBA" id="ARBA00047984"/>
    </source>
</evidence>
<comment type="catalytic activity">
    <reaction evidence="7">
        <text>ATP + H2O = ADP + phosphate + H(+)</text>
        <dbReference type="Rhea" id="RHEA:13065"/>
        <dbReference type="ChEBI" id="CHEBI:15377"/>
        <dbReference type="ChEBI" id="CHEBI:15378"/>
        <dbReference type="ChEBI" id="CHEBI:30616"/>
        <dbReference type="ChEBI" id="CHEBI:43474"/>
        <dbReference type="ChEBI" id="CHEBI:456216"/>
        <dbReference type="EC" id="3.6.4.13"/>
    </reaction>
</comment>
<dbReference type="GO" id="GO:0005524">
    <property type="term" value="F:ATP binding"/>
    <property type="evidence" value="ECO:0007669"/>
    <property type="project" value="UniProtKB-KW"/>
</dbReference>
<dbReference type="OrthoDB" id="249932at2759"/>
<dbReference type="Gene3D" id="2.40.50.90">
    <property type="match status" value="1"/>
</dbReference>
<evidence type="ECO:0000259" key="8">
    <source>
        <dbReference type="PROSITE" id="PS50304"/>
    </source>
</evidence>
<evidence type="ECO:0000256" key="6">
    <source>
        <dbReference type="ARBA" id="ARBA00022840"/>
    </source>
</evidence>
<dbReference type="InterPro" id="IPR027417">
    <property type="entry name" value="P-loop_NTPase"/>
</dbReference>
<keyword evidence="5" id="KW-0347">Helicase</keyword>
<dbReference type="Gene3D" id="3.40.50.300">
    <property type="entry name" value="P-loop containing nucleotide triphosphate hydrolases"/>
    <property type="match status" value="1"/>
</dbReference>
<keyword evidence="4" id="KW-0378">Hydrolase</keyword>
<keyword evidence="10" id="KW-1185">Reference proteome</keyword>
<keyword evidence="6" id="KW-0067">ATP-binding</keyword>
<dbReference type="GO" id="GO:0042078">
    <property type="term" value="P:germ-line stem cell division"/>
    <property type="evidence" value="ECO:0007669"/>
    <property type="project" value="TreeGrafter"/>
</dbReference>
<comment type="caution">
    <text evidence="9">The sequence shown here is derived from an EMBL/GenBank/DDBJ whole genome shotgun (WGS) entry which is preliminary data.</text>
</comment>